<reference evidence="2 3" key="1">
    <citation type="journal article" date="2019" name="Environ. Microbiol.">
        <title>Species interactions and distinct microbial communities in high Arctic permafrost affected cryosols are associated with the CH4 and CO2 gas fluxes.</title>
        <authorList>
            <person name="Altshuler I."/>
            <person name="Hamel J."/>
            <person name="Turney S."/>
            <person name="Magnuson E."/>
            <person name="Levesque R."/>
            <person name="Greer C."/>
            <person name="Whyte L.G."/>
        </authorList>
    </citation>
    <scope>NUCLEOTIDE SEQUENCE [LARGE SCALE GENOMIC DNA]</scope>
    <source>
        <strain evidence="2 3">S9.3A</strain>
    </source>
</reference>
<proteinExistence type="predicted"/>
<keyword evidence="3" id="KW-1185">Reference proteome</keyword>
<gene>
    <name evidence="2" type="ORF">EAH86_04585</name>
</gene>
<name>A0A502D457_9MICO</name>
<dbReference type="PANTHER" id="PTHR34310">
    <property type="entry name" value="DUF427 DOMAIN PROTEIN (AFU_ORTHOLOGUE AFUA_3G02220)"/>
    <property type="match status" value="1"/>
</dbReference>
<dbReference type="PANTHER" id="PTHR34310:SF9">
    <property type="entry name" value="BLR5716 PROTEIN"/>
    <property type="match status" value="1"/>
</dbReference>
<dbReference type="InterPro" id="IPR038694">
    <property type="entry name" value="DUF427_sf"/>
</dbReference>
<dbReference type="InterPro" id="IPR007361">
    <property type="entry name" value="DUF427"/>
</dbReference>
<feature type="domain" description="DUF427" evidence="1">
    <location>
        <begin position="156"/>
        <end position="245"/>
    </location>
</feature>
<evidence type="ECO:0000313" key="2">
    <source>
        <dbReference type="EMBL" id="TPG19714.1"/>
    </source>
</evidence>
<comment type="caution">
    <text evidence="2">The sequence shown here is derived from an EMBL/GenBank/DDBJ whole genome shotgun (WGS) entry which is preliminary data.</text>
</comment>
<dbReference type="Gene3D" id="2.170.150.40">
    <property type="entry name" value="Domain of unknown function (DUF427)"/>
    <property type="match status" value="1"/>
</dbReference>
<dbReference type="Proteomes" id="UP000317722">
    <property type="component" value="Unassembled WGS sequence"/>
</dbReference>
<dbReference type="Pfam" id="PF04248">
    <property type="entry name" value="NTP_transf_9"/>
    <property type="match status" value="1"/>
</dbReference>
<dbReference type="EMBL" id="RCZM01000001">
    <property type="protein sequence ID" value="TPG19714.1"/>
    <property type="molecule type" value="Genomic_DNA"/>
</dbReference>
<dbReference type="OrthoDB" id="285364at2"/>
<evidence type="ECO:0000259" key="1">
    <source>
        <dbReference type="Pfam" id="PF04248"/>
    </source>
</evidence>
<dbReference type="AlphaFoldDB" id="A0A502D457"/>
<organism evidence="2 3">
    <name type="scientific">Pedococcus bigeumensis</name>
    <dbReference type="NCBI Taxonomy" id="433644"/>
    <lineage>
        <taxon>Bacteria</taxon>
        <taxon>Bacillati</taxon>
        <taxon>Actinomycetota</taxon>
        <taxon>Actinomycetes</taxon>
        <taxon>Micrococcales</taxon>
        <taxon>Intrasporangiaceae</taxon>
        <taxon>Pedococcus</taxon>
    </lineage>
</organism>
<evidence type="ECO:0000313" key="3">
    <source>
        <dbReference type="Proteomes" id="UP000317722"/>
    </source>
</evidence>
<dbReference type="RefSeq" id="WP_140737368.1">
    <property type="nucleotide sequence ID" value="NZ_RCZM01000001.1"/>
</dbReference>
<accession>A0A502D457</accession>
<protein>
    <submittedName>
        <fullName evidence="2">DUF427 domain-containing protein</fullName>
    </submittedName>
</protein>
<sequence>MALDLHEQWFRGLGELRCSATTKRLRASRGGATVVDTTDAYLVWEPRRVVPEYAVPATTLTGSFVDLPRRAVPDGLPPVLGPRHFELHTCPGTPVGLQGGDGESVEIGFRPDDPDLGGRVLLDFAKFEWVEEDQPITGHAHDPYKRIDVLRSDRHVVVELGGTVLADSRRAMALYETFLPTRWYLPREDVRMDLLTPSDAHTVCAYKGQASYLSADLDGGTDIAWFYPEPLDDAVPVRDLVAFWSERTDLTVDDERVTGGMPDAERPARESL</sequence>